<dbReference type="RefSeq" id="WP_138589499.1">
    <property type="nucleotide sequence ID" value="NZ_PNBW01000058.1"/>
</dbReference>
<dbReference type="InterPro" id="IPR000182">
    <property type="entry name" value="GNAT_dom"/>
</dbReference>
<evidence type="ECO:0000259" key="1">
    <source>
        <dbReference type="PROSITE" id="PS51186"/>
    </source>
</evidence>
<dbReference type="Pfam" id="PF13508">
    <property type="entry name" value="Acetyltransf_7"/>
    <property type="match status" value="1"/>
</dbReference>
<reference evidence="4 5" key="1">
    <citation type="submission" date="2018-01" db="EMBL/GenBank/DDBJ databases">
        <authorList>
            <person name="Paulsen S."/>
            <person name="Gram L.K."/>
        </authorList>
    </citation>
    <scope>NUCLEOTIDE SEQUENCE [LARGE SCALE GENOMIC DNA]</scope>
    <source>
        <strain evidence="2 5">S3790</strain>
        <strain evidence="3 4">S3895</strain>
    </source>
</reference>
<comment type="caution">
    <text evidence="2">The sequence shown here is derived from an EMBL/GenBank/DDBJ whole genome shotgun (WGS) entry which is preliminary data.</text>
</comment>
<keyword evidence="2" id="KW-0808">Transferase</keyword>
<reference evidence="2" key="3">
    <citation type="submission" date="2019-09" db="EMBL/GenBank/DDBJ databases">
        <title>Co-occurence of chitin degradation, pigmentation and bioactivity in marine Pseudoalteromonas.</title>
        <authorList>
            <person name="Sonnenschein E.C."/>
            <person name="Bech P.K."/>
        </authorList>
    </citation>
    <scope>NUCLEOTIDE SEQUENCE</scope>
    <source>
        <strain evidence="2">S3790</strain>
        <strain evidence="4">S3895</strain>
    </source>
</reference>
<dbReference type="EMBL" id="PNBW01000058">
    <property type="protein sequence ID" value="TMO73510.1"/>
    <property type="molecule type" value="Genomic_DNA"/>
</dbReference>
<evidence type="ECO:0000313" key="3">
    <source>
        <dbReference type="EMBL" id="TMO73510.1"/>
    </source>
</evidence>
<evidence type="ECO:0000313" key="5">
    <source>
        <dbReference type="Proteomes" id="UP000307217"/>
    </source>
</evidence>
<reference evidence="5" key="2">
    <citation type="submission" date="2019-06" db="EMBL/GenBank/DDBJ databases">
        <title>Co-occurence of chitin degradation, pigmentation and bioactivity in marine Pseudoalteromonas.</title>
        <authorList>
            <person name="Sonnenschein E.C."/>
            <person name="Bech P.K."/>
        </authorList>
    </citation>
    <scope>NUCLEOTIDE SEQUENCE [LARGE SCALE GENOMIC DNA]</scope>
    <source>
        <strain evidence="5">S3790</strain>
        <strain evidence="3">S3895</strain>
    </source>
</reference>
<proteinExistence type="predicted"/>
<dbReference type="SUPFAM" id="SSF55729">
    <property type="entry name" value="Acyl-CoA N-acyltransferases (Nat)"/>
    <property type="match status" value="1"/>
</dbReference>
<dbReference type="Gene3D" id="3.40.630.30">
    <property type="match status" value="1"/>
</dbReference>
<dbReference type="OrthoDB" id="9127144at2"/>
<organism evidence="2 5">
    <name type="scientific">Pseudoalteromonas aurantia</name>
    <dbReference type="NCBI Taxonomy" id="43654"/>
    <lineage>
        <taxon>Bacteria</taxon>
        <taxon>Pseudomonadati</taxon>
        <taxon>Pseudomonadota</taxon>
        <taxon>Gammaproteobacteria</taxon>
        <taxon>Alteromonadales</taxon>
        <taxon>Pseudoalteromonadaceae</taxon>
        <taxon>Pseudoalteromonas</taxon>
    </lineage>
</organism>
<accession>A0A5S3VF65</accession>
<dbReference type="Proteomes" id="UP000307164">
    <property type="component" value="Unassembled WGS sequence"/>
</dbReference>
<dbReference type="AlphaFoldDB" id="A0A5S3VF65"/>
<sequence>MSINFQPVAYSDANYLKTIALFFEAFPSAQTLPRWVMQYRMRKGKPGFSILYDDDIWIGFIYIKYYKDIVFIKFLAISELHRSSGYGSKVMDSIKDRYVGQRIVLNIEALDKYANNYQQRVKRKRFYIKNGFTPAKYMIKEASEKQEMLIYGGVITKEEIISMYKQFLGKFLYNLLKIEVIDL</sequence>
<keyword evidence="4" id="KW-1185">Reference proteome</keyword>
<protein>
    <submittedName>
        <fullName evidence="2">N-acetyltransferase</fullName>
    </submittedName>
</protein>
<evidence type="ECO:0000313" key="4">
    <source>
        <dbReference type="Proteomes" id="UP000307164"/>
    </source>
</evidence>
<name>A0A5S3VF65_9GAMM</name>
<evidence type="ECO:0000313" key="2">
    <source>
        <dbReference type="EMBL" id="TMO70585.1"/>
    </source>
</evidence>
<dbReference type="GO" id="GO:0016747">
    <property type="term" value="F:acyltransferase activity, transferring groups other than amino-acyl groups"/>
    <property type="evidence" value="ECO:0007669"/>
    <property type="project" value="InterPro"/>
</dbReference>
<dbReference type="PROSITE" id="PS51186">
    <property type="entry name" value="GNAT"/>
    <property type="match status" value="1"/>
</dbReference>
<dbReference type="Proteomes" id="UP000307217">
    <property type="component" value="Unassembled WGS sequence"/>
</dbReference>
<gene>
    <name evidence="2" type="ORF">CWC19_00530</name>
    <name evidence="3" type="ORF">CWC20_12970</name>
</gene>
<dbReference type="InterPro" id="IPR016181">
    <property type="entry name" value="Acyl_CoA_acyltransferase"/>
</dbReference>
<dbReference type="EMBL" id="PNBX01000002">
    <property type="protein sequence ID" value="TMO70585.1"/>
    <property type="molecule type" value="Genomic_DNA"/>
</dbReference>
<feature type="domain" description="N-acetyltransferase" evidence="1">
    <location>
        <begin position="3"/>
        <end position="153"/>
    </location>
</feature>